<evidence type="ECO:0000313" key="3">
    <source>
        <dbReference type="Proteomes" id="UP000263833"/>
    </source>
</evidence>
<evidence type="ECO:0000256" key="1">
    <source>
        <dbReference type="SAM" id="SignalP"/>
    </source>
</evidence>
<proteinExistence type="predicted"/>
<name>A0A371BGY8_9SPHN</name>
<comment type="caution">
    <text evidence="2">The sequence shown here is derived from an EMBL/GenBank/DDBJ whole genome shotgun (WGS) entry which is preliminary data.</text>
</comment>
<gene>
    <name evidence="2" type="ORF">DXH95_05530</name>
</gene>
<dbReference type="RefSeq" id="WP_115548406.1">
    <property type="nucleotide sequence ID" value="NZ_QRGP01000001.1"/>
</dbReference>
<feature type="signal peptide" evidence="1">
    <location>
        <begin position="1"/>
        <end position="24"/>
    </location>
</feature>
<accession>A0A371BGY8</accession>
<keyword evidence="3" id="KW-1185">Reference proteome</keyword>
<dbReference type="EMBL" id="QRGP01000001">
    <property type="protein sequence ID" value="RDV06859.1"/>
    <property type="molecule type" value="Genomic_DNA"/>
</dbReference>
<feature type="chain" id="PRO_5016860142" description="Lipoprotein" evidence="1">
    <location>
        <begin position="25"/>
        <end position="177"/>
    </location>
</feature>
<protein>
    <recommendedName>
        <fullName evidence="4">Lipoprotein</fullName>
    </recommendedName>
</protein>
<dbReference type="PROSITE" id="PS51257">
    <property type="entry name" value="PROKAR_LIPOPROTEIN"/>
    <property type="match status" value="1"/>
</dbReference>
<evidence type="ECO:0008006" key="4">
    <source>
        <dbReference type="Google" id="ProtNLM"/>
    </source>
</evidence>
<organism evidence="2 3">
    <name type="scientific">Sphingorhabdus pulchriflava</name>
    <dbReference type="NCBI Taxonomy" id="2292257"/>
    <lineage>
        <taxon>Bacteria</taxon>
        <taxon>Pseudomonadati</taxon>
        <taxon>Pseudomonadota</taxon>
        <taxon>Alphaproteobacteria</taxon>
        <taxon>Sphingomonadales</taxon>
        <taxon>Sphingomonadaceae</taxon>
        <taxon>Sphingorhabdus</taxon>
    </lineage>
</organism>
<evidence type="ECO:0000313" key="2">
    <source>
        <dbReference type="EMBL" id="RDV06859.1"/>
    </source>
</evidence>
<dbReference type="AlphaFoldDB" id="A0A371BGY8"/>
<keyword evidence="1" id="KW-0732">Signal</keyword>
<reference evidence="3" key="1">
    <citation type="submission" date="2018-08" db="EMBL/GenBank/DDBJ databases">
        <authorList>
            <person name="Kim S.-J."/>
            <person name="Jung G.-Y."/>
        </authorList>
    </citation>
    <scope>NUCLEOTIDE SEQUENCE [LARGE SCALE GENOMIC DNA]</scope>
    <source>
        <strain evidence="3">GY_G</strain>
    </source>
</reference>
<dbReference type="OrthoDB" id="9990296at2"/>
<sequence>MKPINALLSAMLALLLTGCWTSDAPLMPDDAMDKPPLSGTYSRFEGEVFTGDRYVVSLEGAEYQVDHSEFGDAAKPAYFISFDALAEELYLAQIVNMNGKMEAYRLFRISDGGGEAFDMDFDCAAPETGLPQVESDGTDCKFASYDSLKKAAMARAAEYSEKGSGAKIVSRFERILD</sequence>
<dbReference type="Proteomes" id="UP000263833">
    <property type="component" value="Unassembled WGS sequence"/>
</dbReference>